<gene>
    <name evidence="4" type="ORF">FIE12Z_4422</name>
</gene>
<dbReference type="GO" id="GO:0003700">
    <property type="term" value="F:DNA-binding transcription factor activity"/>
    <property type="evidence" value="ECO:0007669"/>
    <property type="project" value="InterPro"/>
</dbReference>
<reference evidence="4 5" key="1">
    <citation type="journal article" date="2018" name="PLoS Pathog.">
        <title>Evolution of structural diversity of trichothecenes, a family of toxins produced by plant pathogenic and entomopathogenic fungi.</title>
        <authorList>
            <person name="Proctor R.H."/>
            <person name="McCormick S.P."/>
            <person name="Kim H.S."/>
            <person name="Cardoza R.E."/>
            <person name="Stanley A.M."/>
            <person name="Lindo L."/>
            <person name="Kelly A."/>
            <person name="Brown D.W."/>
            <person name="Lee T."/>
            <person name="Vaughan M.M."/>
            <person name="Alexander N.J."/>
            <person name="Busman M."/>
            <person name="Gutierrez S."/>
        </authorList>
    </citation>
    <scope>NUCLEOTIDE SEQUENCE [LARGE SCALE GENOMIC DNA]</scope>
    <source>
        <strain evidence="4 5">NRRL 13405</strain>
    </source>
</reference>
<feature type="coiled-coil region" evidence="1">
    <location>
        <begin position="34"/>
        <end position="61"/>
    </location>
</feature>
<dbReference type="EMBL" id="PXXK01000112">
    <property type="protein sequence ID" value="RFN51367.1"/>
    <property type="molecule type" value="Genomic_DNA"/>
</dbReference>
<keyword evidence="1" id="KW-0175">Coiled coil</keyword>
<dbReference type="Proteomes" id="UP000265631">
    <property type="component" value="Unassembled WGS sequence"/>
</dbReference>
<dbReference type="PANTHER" id="PTHR39607:SF1">
    <property type="entry name" value="B-ZIP TRANSCRIPTION FACTOR (EUROFUNG)"/>
    <property type="match status" value="1"/>
</dbReference>
<dbReference type="PROSITE" id="PS00036">
    <property type="entry name" value="BZIP_BASIC"/>
    <property type="match status" value="1"/>
</dbReference>
<protein>
    <recommendedName>
        <fullName evidence="3">BZIP domain-containing protein</fullName>
    </recommendedName>
</protein>
<evidence type="ECO:0000256" key="1">
    <source>
        <dbReference type="SAM" id="Coils"/>
    </source>
</evidence>
<evidence type="ECO:0000313" key="4">
    <source>
        <dbReference type="EMBL" id="RFN51367.1"/>
    </source>
</evidence>
<dbReference type="InterPro" id="IPR046347">
    <property type="entry name" value="bZIP_sf"/>
</dbReference>
<name>A0A395MUH5_9HYPO</name>
<dbReference type="PANTHER" id="PTHR39607">
    <property type="entry name" value="XANTHOCILLIN BIOSYNTHESIS CLUSTER TRANSCRIPTION FACTOR XANC-RELATED"/>
    <property type="match status" value="1"/>
</dbReference>
<proteinExistence type="predicted"/>
<dbReference type="OrthoDB" id="5085744at2759"/>
<feature type="compositionally biased region" description="Polar residues" evidence="2">
    <location>
        <begin position="211"/>
        <end position="245"/>
    </location>
</feature>
<dbReference type="CDD" id="cd14688">
    <property type="entry name" value="bZIP_YAP"/>
    <property type="match status" value="1"/>
</dbReference>
<dbReference type="InterPro" id="IPR004827">
    <property type="entry name" value="bZIP"/>
</dbReference>
<evidence type="ECO:0000313" key="5">
    <source>
        <dbReference type="Proteomes" id="UP000265631"/>
    </source>
</evidence>
<dbReference type="InterPro" id="IPR052635">
    <property type="entry name" value="Sec_Metab_Biosynth_Reg"/>
</dbReference>
<feature type="region of interest" description="Disordered" evidence="2">
    <location>
        <begin position="184"/>
        <end position="259"/>
    </location>
</feature>
<dbReference type="SUPFAM" id="SSF57959">
    <property type="entry name" value="Leucine zipper domain"/>
    <property type="match status" value="1"/>
</dbReference>
<feature type="compositionally biased region" description="Polar residues" evidence="2">
    <location>
        <begin position="191"/>
        <end position="203"/>
    </location>
</feature>
<keyword evidence="5" id="KW-1185">Reference proteome</keyword>
<organism evidence="4 5">
    <name type="scientific">Fusarium flagelliforme</name>
    <dbReference type="NCBI Taxonomy" id="2675880"/>
    <lineage>
        <taxon>Eukaryota</taxon>
        <taxon>Fungi</taxon>
        <taxon>Dikarya</taxon>
        <taxon>Ascomycota</taxon>
        <taxon>Pezizomycotina</taxon>
        <taxon>Sordariomycetes</taxon>
        <taxon>Hypocreomycetidae</taxon>
        <taxon>Hypocreales</taxon>
        <taxon>Nectriaceae</taxon>
        <taxon>Fusarium</taxon>
        <taxon>Fusarium incarnatum-equiseti species complex</taxon>
    </lineage>
</organism>
<evidence type="ECO:0000259" key="3">
    <source>
        <dbReference type="PROSITE" id="PS00036"/>
    </source>
</evidence>
<feature type="domain" description="BZIP" evidence="3">
    <location>
        <begin position="28"/>
        <end position="43"/>
    </location>
</feature>
<evidence type="ECO:0000256" key="2">
    <source>
        <dbReference type="SAM" id="MobiDB-lite"/>
    </source>
</evidence>
<dbReference type="AlphaFoldDB" id="A0A395MUH5"/>
<comment type="caution">
    <text evidence="4">The sequence shown here is derived from an EMBL/GenBank/DDBJ whole genome shotgun (WGS) entry which is preliminary data.</text>
</comment>
<accession>A0A395MUH5</accession>
<sequence>MSFDPLDNCSGLKSGEEEWIHITDLRERKRVQNRVSQRNYRRRLKARIQTLERERHASRAILGLDTETIDPSFQSLHGCHVFSTQQGMEQPTTSGTPFSIPPFQSGSTTQSADELFDSMMQTTAYWSKPPLDNKDLDSFINTDFTEFGGISADDSSGGSVSSLHSLLTSNSSIFASEKTLAGQRPLPISYPTRQQGETTSQVPNRLDRPSNKGTNSPHVSKNGSDLGTAEASPSTSSQHLTSLAPLSTPEGSGEALSKGSSEEIFTRILLLMKEAGFEDMDAMIQAYYTAKFRYDSVAHWAQKRSRVKRLGPLLRDLSRDATTWSTEEATNYQEAILGIADGMCNLSVNDDTSSPHPEV</sequence>